<name>A0A9P0FRE9_CHRIL</name>
<reference evidence="2" key="1">
    <citation type="submission" date="2021-12" db="EMBL/GenBank/DDBJ databases">
        <authorList>
            <person name="King R."/>
        </authorList>
    </citation>
    <scope>NUCLEOTIDE SEQUENCE</scope>
</reference>
<protein>
    <submittedName>
        <fullName evidence="2">Uncharacterized protein</fullName>
    </submittedName>
</protein>
<dbReference type="EMBL" id="LR824013">
    <property type="protein sequence ID" value="CAH0579492.1"/>
    <property type="molecule type" value="Genomic_DNA"/>
</dbReference>
<keyword evidence="1" id="KW-0732">Signal</keyword>
<dbReference type="Proteomes" id="UP001154114">
    <property type="component" value="Chromosome 10"/>
</dbReference>
<sequence>MLQLCVCIMLVLSVSKCFCAFLAVYPAPCDEKDAFQSTWRIIKSQVPMAHWDLKRSKRTTTTTSTTERSGFIIIPILREPKSRYQDMYRMRPPASRKNALEAVADMRWFRKSNRFFDPTTTTPRPDEDDNSVYKINFKNFKVKFFYNINLDF</sequence>
<feature type="chain" id="PRO_5040206422" evidence="1">
    <location>
        <begin position="20"/>
        <end position="152"/>
    </location>
</feature>
<organism evidence="2 3">
    <name type="scientific">Chrysodeixis includens</name>
    <name type="common">Soybean looper</name>
    <name type="synonym">Pseudoplusia includens</name>
    <dbReference type="NCBI Taxonomy" id="689277"/>
    <lineage>
        <taxon>Eukaryota</taxon>
        <taxon>Metazoa</taxon>
        <taxon>Ecdysozoa</taxon>
        <taxon>Arthropoda</taxon>
        <taxon>Hexapoda</taxon>
        <taxon>Insecta</taxon>
        <taxon>Pterygota</taxon>
        <taxon>Neoptera</taxon>
        <taxon>Endopterygota</taxon>
        <taxon>Lepidoptera</taxon>
        <taxon>Glossata</taxon>
        <taxon>Ditrysia</taxon>
        <taxon>Noctuoidea</taxon>
        <taxon>Noctuidae</taxon>
        <taxon>Plusiinae</taxon>
        <taxon>Chrysodeixis</taxon>
    </lineage>
</organism>
<feature type="signal peptide" evidence="1">
    <location>
        <begin position="1"/>
        <end position="19"/>
    </location>
</feature>
<evidence type="ECO:0000313" key="2">
    <source>
        <dbReference type="EMBL" id="CAH0579492.1"/>
    </source>
</evidence>
<accession>A0A9P0FRE9</accession>
<evidence type="ECO:0000313" key="3">
    <source>
        <dbReference type="Proteomes" id="UP001154114"/>
    </source>
</evidence>
<gene>
    <name evidence="2" type="ORF">CINC_LOCUS1253</name>
</gene>
<dbReference type="OrthoDB" id="10515583at2759"/>
<evidence type="ECO:0000256" key="1">
    <source>
        <dbReference type="SAM" id="SignalP"/>
    </source>
</evidence>
<keyword evidence="3" id="KW-1185">Reference proteome</keyword>
<dbReference type="AlphaFoldDB" id="A0A9P0FRE9"/>
<proteinExistence type="predicted"/>